<dbReference type="Proteomes" id="UP001202674">
    <property type="component" value="Unassembled WGS sequence"/>
</dbReference>
<feature type="compositionally biased region" description="Basic and acidic residues" evidence="1">
    <location>
        <begin position="97"/>
        <end position="124"/>
    </location>
</feature>
<evidence type="ECO:0000313" key="3">
    <source>
        <dbReference type="Proteomes" id="UP001202674"/>
    </source>
</evidence>
<organism evidence="2 3">
    <name type="scientific">Natranaeroarchaeum aerophilus</name>
    <dbReference type="NCBI Taxonomy" id="2917711"/>
    <lineage>
        <taxon>Archaea</taxon>
        <taxon>Methanobacteriati</taxon>
        <taxon>Methanobacteriota</taxon>
        <taxon>Stenosarchaea group</taxon>
        <taxon>Halobacteria</taxon>
        <taxon>Halobacteriales</taxon>
        <taxon>Natronoarchaeaceae</taxon>
        <taxon>Natranaeroarchaeum</taxon>
    </lineage>
</organism>
<feature type="region of interest" description="Disordered" evidence="1">
    <location>
        <begin position="97"/>
        <end position="140"/>
    </location>
</feature>
<sequence>MASDDSRGGKTMIELPSDVYDWLDEEHHGNVDAVARRLLDAHRQLATEGEPIAPSGDSDDSRPVSEAELDERLDTLEATIDELIEDVRKRVIQLKRETDTKASREHDHEELRERLDRVEGRVADAEGQAESAAERATDAESSVAAGFENYEEILTYLTEETDLLADRADILARAVIDLRSEVETVAAERARREAVNELKRAANQQGVRTADCDACSASVDIALLTEPHCPQCTERFVDVSAGARFFKPNVLETGDPPALTGTDEQDDLGAELDAAFEDEETTEAPEWEPPGEPDA</sequence>
<evidence type="ECO:0008006" key="4">
    <source>
        <dbReference type="Google" id="ProtNLM"/>
    </source>
</evidence>
<evidence type="ECO:0000313" key="2">
    <source>
        <dbReference type="EMBL" id="MCL9813659.1"/>
    </source>
</evidence>
<reference evidence="2 3" key="1">
    <citation type="journal article" date="2022" name="Syst. Appl. Microbiol.">
        <title>Natronocalculus amylovorans gen. nov., sp. nov., and Natranaeroarchaeum aerophilus sp. nov., dominant culturable amylolytic natronoarchaea from hypersaline soda lakes in southwestern Siberia.</title>
        <authorList>
            <person name="Sorokin D.Y."/>
            <person name="Elcheninov A.G."/>
            <person name="Khizhniak T.V."/>
            <person name="Koenen M."/>
            <person name="Bale N.J."/>
            <person name="Damste J.S.S."/>
            <person name="Kublanov I.V."/>
        </authorList>
    </citation>
    <scope>NUCLEOTIDE SEQUENCE [LARGE SCALE GENOMIC DNA]</scope>
    <source>
        <strain evidence="2 3">AArc-St1-1</strain>
    </source>
</reference>
<comment type="caution">
    <text evidence="2">The sequence shown here is derived from an EMBL/GenBank/DDBJ whole genome shotgun (WGS) entry which is preliminary data.</text>
</comment>
<feature type="region of interest" description="Disordered" evidence="1">
    <location>
        <begin position="45"/>
        <end position="68"/>
    </location>
</feature>
<gene>
    <name evidence="2" type="ORF">AArcSt11_08345</name>
</gene>
<dbReference type="AlphaFoldDB" id="A0AAE3K796"/>
<dbReference type="EMBL" id="JAKRVY010000003">
    <property type="protein sequence ID" value="MCL9813659.1"/>
    <property type="molecule type" value="Genomic_DNA"/>
</dbReference>
<name>A0AAE3K796_9EURY</name>
<feature type="region of interest" description="Disordered" evidence="1">
    <location>
        <begin position="250"/>
        <end position="269"/>
    </location>
</feature>
<feature type="compositionally biased region" description="Basic and acidic residues" evidence="1">
    <location>
        <begin position="59"/>
        <end position="68"/>
    </location>
</feature>
<protein>
    <recommendedName>
        <fullName evidence="4">CopG family transcriptional regulator</fullName>
    </recommendedName>
</protein>
<dbReference type="RefSeq" id="WP_250596230.1">
    <property type="nucleotide sequence ID" value="NZ_JAKRVY010000003.1"/>
</dbReference>
<keyword evidence="3" id="KW-1185">Reference proteome</keyword>
<accession>A0AAE3K796</accession>
<proteinExistence type="predicted"/>
<evidence type="ECO:0000256" key="1">
    <source>
        <dbReference type="SAM" id="MobiDB-lite"/>
    </source>
</evidence>